<proteinExistence type="predicted"/>
<protein>
    <submittedName>
        <fullName evidence="1">Uncharacterized protein</fullName>
    </submittedName>
</protein>
<dbReference type="AlphaFoldDB" id="A0A9E2W950"/>
<dbReference type="RefSeq" id="WP_217793810.1">
    <property type="nucleotide sequence ID" value="NZ_JAHSPG010000015.1"/>
</dbReference>
<evidence type="ECO:0000313" key="1">
    <source>
        <dbReference type="EMBL" id="MBV4359551.1"/>
    </source>
</evidence>
<gene>
    <name evidence="1" type="ORF">KTO63_20440</name>
</gene>
<sequence length="70" mass="7964">MDTLVIKPHDDQELNLLMQVLRKMKVRVEVFKEPTSEDILNSIESGAKDAAAFLKGKKKLKDVNNLLNEL</sequence>
<accession>A0A9E2W950</accession>
<organism evidence="1 2">
    <name type="scientific">Pinibacter aurantiacus</name>
    <dbReference type="NCBI Taxonomy" id="2851599"/>
    <lineage>
        <taxon>Bacteria</taxon>
        <taxon>Pseudomonadati</taxon>
        <taxon>Bacteroidota</taxon>
        <taxon>Chitinophagia</taxon>
        <taxon>Chitinophagales</taxon>
        <taxon>Chitinophagaceae</taxon>
        <taxon>Pinibacter</taxon>
    </lineage>
</organism>
<dbReference type="EMBL" id="JAHSPG010000015">
    <property type="protein sequence ID" value="MBV4359551.1"/>
    <property type="molecule type" value="Genomic_DNA"/>
</dbReference>
<dbReference type="Proteomes" id="UP000812270">
    <property type="component" value="Unassembled WGS sequence"/>
</dbReference>
<reference evidence="1" key="1">
    <citation type="submission" date="2021-06" db="EMBL/GenBank/DDBJ databases">
        <authorList>
            <person name="Huq M.A."/>
        </authorList>
    </citation>
    <scope>NUCLEOTIDE SEQUENCE</scope>
    <source>
        <strain evidence="1">MAH-26</strain>
    </source>
</reference>
<evidence type="ECO:0000313" key="2">
    <source>
        <dbReference type="Proteomes" id="UP000812270"/>
    </source>
</evidence>
<comment type="caution">
    <text evidence="1">The sequence shown here is derived from an EMBL/GenBank/DDBJ whole genome shotgun (WGS) entry which is preliminary data.</text>
</comment>
<name>A0A9E2W950_9BACT</name>
<keyword evidence="2" id="KW-1185">Reference proteome</keyword>